<sequence>MNTVENLLSRLSGSITLLSVDEEVQAYRWALRPGVRVKLLLSEQGVKERHARIVAGSPTGAFGPSVSAEEAGWRLLSVHLEEDAETGDGSRSACSANVDRPAPDGIAPSGAARAA</sequence>
<evidence type="ECO:0000256" key="1">
    <source>
        <dbReference type="SAM" id="MobiDB-lite"/>
    </source>
</evidence>
<accession>A0A3N2BEM6</accession>
<feature type="region of interest" description="Disordered" evidence="1">
    <location>
        <begin position="82"/>
        <end position="115"/>
    </location>
</feature>
<dbReference type="AlphaFoldDB" id="A0A3N2BEM6"/>
<comment type="caution">
    <text evidence="2">The sequence shown here is derived from an EMBL/GenBank/DDBJ whole genome shotgun (WGS) entry which is preliminary data.</text>
</comment>
<dbReference type="Proteomes" id="UP000280668">
    <property type="component" value="Unassembled WGS sequence"/>
</dbReference>
<keyword evidence="3" id="KW-1185">Reference proteome</keyword>
<protein>
    <submittedName>
        <fullName evidence="2">Uncharacterized protein</fullName>
    </submittedName>
</protein>
<reference evidence="2 3" key="1">
    <citation type="submission" date="2018-11" db="EMBL/GenBank/DDBJ databases">
        <title>Sequencing the genomes of 1000 actinobacteria strains.</title>
        <authorList>
            <person name="Klenk H.-P."/>
        </authorList>
    </citation>
    <scope>NUCLEOTIDE SEQUENCE [LARGE SCALE GENOMIC DNA]</scope>
    <source>
        <strain evidence="2 3">DSM 11294</strain>
    </source>
</reference>
<evidence type="ECO:0000313" key="3">
    <source>
        <dbReference type="Proteomes" id="UP000280668"/>
    </source>
</evidence>
<name>A0A3N2BEM6_9MICO</name>
<proteinExistence type="predicted"/>
<dbReference type="RefSeq" id="WP_123304094.1">
    <property type="nucleotide sequence ID" value="NZ_RKHK01000001.1"/>
</dbReference>
<gene>
    <name evidence="2" type="ORF">EDD31_2096</name>
</gene>
<dbReference type="EMBL" id="RKHK01000001">
    <property type="protein sequence ID" value="ROR73708.1"/>
    <property type="molecule type" value="Genomic_DNA"/>
</dbReference>
<organism evidence="2 3">
    <name type="scientific">Bogoriella caseilytica</name>
    <dbReference type="NCBI Taxonomy" id="56055"/>
    <lineage>
        <taxon>Bacteria</taxon>
        <taxon>Bacillati</taxon>
        <taxon>Actinomycetota</taxon>
        <taxon>Actinomycetes</taxon>
        <taxon>Micrococcales</taxon>
        <taxon>Bogoriellaceae</taxon>
        <taxon>Bogoriella</taxon>
    </lineage>
</organism>
<evidence type="ECO:0000313" key="2">
    <source>
        <dbReference type="EMBL" id="ROR73708.1"/>
    </source>
</evidence>